<dbReference type="SUPFAM" id="SSF55909">
    <property type="entry name" value="Pentein"/>
    <property type="match status" value="1"/>
</dbReference>
<organism evidence="1 2">
    <name type="scientific">Candidatus Kaiserbacteria bacterium RIFCSPLOWO2_01_FULL_54_20</name>
    <dbReference type="NCBI Taxonomy" id="1798513"/>
    <lineage>
        <taxon>Bacteria</taxon>
        <taxon>Candidatus Kaiseribacteriota</taxon>
    </lineage>
</organism>
<dbReference type="Proteomes" id="UP000178427">
    <property type="component" value="Unassembled WGS sequence"/>
</dbReference>
<proteinExistence type="predicted"/>
<dbReference type="Pfam" id="PF19420">
    <property type="entry name" value="DDAH_eukar"/>
    <property type="match status" value="1"/>
</dbReference>
<sequence length="336" mass="38306">MILRNQEKSRQRKKRMRLLVCEPPPHMRAGGGKYGNILAKESQKKGGINPRTTAHGWARFMRMLMSPEFNAQLVVIPAPSPPLYDTTFPRDTYFVGPDGKIHLSKMAADYRRSDPFYIGSHLEKLGLEVVNDLNHTMDGRSCFHVLPNETAIIYCASERADPRAAEDLRRIFGIEVLVVELVPKFFFHGDVAGMTLLGRDPAVFWCRESLARPRDWDLIQDACRDDKSKFVEASYEDALRYAMNTRVMNGYKVIAPPGMSTKYVRDVNSLGYEVCMIDLGPLHTECGGFVACATNDFPDSYYEQRVPLDLRGEFAIPRFEQNIRNYPKREMVVAQI</sequence>
<accession>A0A1F6EJ58</accession>
<name>A0A1F6EJ58_9BACT</name>
<gene>
    <name evidence="1" type="ORF">A3A40_03385</name>
</gene>
<dbReference type="EMBL" id="MFMA01000046">
    <property type="protein sequence ID" value="OGG73679.1"/>
    <property type="molecule type" value="Genomic_DNA"/>
</dbReference>
<reference evidence="1 2" key="1">
    <citation type="journal article" date="2016" name="Nat. Commun.">
        <title>Thousands of microbial genomes shed light on interconnected biogeochemical processes in an aquifer system.</title>
        <authorList>
            <person name="Anantharaman K."/>
            <person name="Brown C.T."/>
            <person name="Hug L.A."/>
            <person name="Sharon I."/>
            <person name="Castelle C.J."/>
            <person name="Probst A.J."/>
            <person name="Thomas B.C."/>
            <person name="Singh A."/>
            <person name="Wilkins M.J."/>
            <person name="Karaoz U."/>
            <person name="Brodie E.L."/>
            <person name="Williams K.H."/>
            <person name="Hubbard S.S."/>
            <person name="Banfield J.F."/>
        </authorList>
    </citation>
    <scope>NUCLEOTIDE SEQUENCE [LARGE SCALE GENOMIC DNA]</scope>
</reference>
<dbReference type="AlphaFoldDB" id="A0A1F6EJ58"/>
<evidence type="ECO:0008006" key="3">
    <source>
        <dbReference type="Google" id="ProtNLM"/>
    </source>
</evidence>
<protein>
    <recommendedName>
        <fullName evidence="3">Amidinotransferase</fullName>
    </recommendedName>
</protein>
<dbReference type="Gene3D" id="3.75.10.10">
    <property type="entry name" value="L-arginine/glycine Amidinotransferase, Chain A"/>
    <property type="match status" value="1"/>
</dbReference>
<dbReference type="STRING" id="1798513.A3A40_03385"/>
<evidence type="ECO:0000313" key="2">
    <source>
        <dbReference type="Proteomes" id="UP000178427"/>
    </source>
</evidence>
<evidence type="ECO:0000313" key="1">
    <source>
        <dbReference type="EMBL" id="OGG73679.1"/>
    </source>
</evidence>
<comment type="caution">
    <text evidence="1">The sequence shown here is derived from an EMBL/GenBank/DDBJ whole genome shotgun (WGS) entry which is preliminary data.</text>
</comment>